<keyword evidence="7" id="KW-0479">Metal-binding</keyword>
<evidence type="ECO:0000256" key="9">
    <source>
        <dbReference type="ARBA" id="ARBA00022982"/>
    </source>
</evidence>
<dbReference type="SUPFAM" id="SSF51905">
    <property type="entry name" value="FAD/NAD(P)-binding domain"/>
    <property type="match status" value="1"/>
</dbReference>
<evidence type="ECO:0000313" key="14">
    <source>
        <dbReference type="EMBL" id="MBS7661501.1"/>
    </source>
</evidence>
<keyword evidence="9" id="KW-0249">Electron transport</keyword>
<keyword evidence="5" id="KW-0963">Cytoplasm</keyword>
<dbReference type="PROSITE" id="PS50903">
    <property type="entry name" value="RUBREDOXIN_LIKE"/>
    <property type="match status" value="1"/>
</dbReference>
<evidence type="ECO:0000313" key="15">
    <source>
        <dbReference type="Proteomes" id="UP001196601"/>
    </source>
</evidence>
<evidence type="ECO:0000256" key="1">
    <source>
        <dbReference type="ARBA" id="ARBA00001974"/>
    </source>
</evidence>
<evidence type="ECO:0000256" key="6">
    <source>
        <dbReference type="ARBA" id="ARBA00022630"/>
    </source>
</evidence>
<evidence type="ECO:0000256" key="12">
    <source>
        <dbReference type="ARBA" id="ARBA00023027"/>
    </source>
</evidence>
<keyword evidence="6" id="KW-0285">Flavoprotein</keyword>
<keyword evidence="15" id="KW-1185">Reference proteome</keyword>
<accession>A0ABS5PZI5</accession>
<proteinExistence type="inferred from homology"/>
<comment type="similarity">
    <text evidence="3">Belongs to the FAD-dependent oxidoreductase family.</text>
</comment>
<name>A0ABS5PZI5_9PSED</name>
<evidence type="ECO:0000256" key="8">
    <source>
        <dbReference type="ARBA" id="ARBA00022827"/>
    </source>
</evidence>
<dbReference type="InterPro" id="IPR041364">
    <property type="entry name" value="Rbx-bd"/>
</dbReference>
<dbReference type="InterPro" id="IPR050260">
    <property type="entry name" value="FAD-bd_OxRdtase"/>
</dbReference>
<reference evidence="14 15" key="1">
    <citation type="journal article" date="2021" name="Syst. Appl. Microbiol.">
        <title>Pseudomonas lalucatii sp. nov. isolated from Vallgornera, a karstic cave in Mallorca, Western Mediterranean.</title>
        <authorList>
            <person name="Busquets A."/>
            <person name="Mulet M."/>
            <person name="Gomila M."/>
            <person name="Garcia-Valdes E."/>
        </authorList>
    </citation>
    <scope>NUCLEOTIDE SEQUENCE [LARGE SCALE GENOMIC DNA]</scope>
    <source>
        <strain evidence="14 15">R1b54</strain>
    </source>
</reference>
<gene>
    <name evidence="14" type="ORF">I0D00_05990</name>
</gene>
<dbReference type="PANTHER" id="PTHR43429:SF3">
    <property type="entry name" value="NITRITE REDUCTASE [NAD(P)H]"/>
    <property type="match status" value="1"/>
</dbReference>
<keyword evidence="12" id="KW-0520">NAD</keyword>
<dbReference type="PANTHER" id="PTHR43429">
    <property type="entry name" value="PYRIDINE NUCLEOTIDE-DISULFIDE OXIDOREDUCTASE DOMAIN-CONTAINING"/>
    <property type="match status" value="1"/>
</dbReference>
<dbReference type="CDD" id="cd00730">
    <property type="entry name" value="rubredoxin"/>
    <property type="match status" value="1"/>
</dbReference>
<evidence type="ECO:0000256" key="10">
    <source>
        <dbReference type="ARBA" id="ARBA00023002"/>
    </source>
</evidence>
<comment type="subcellular location">
    <subcellularLocation>
        <location evidence="2">Cytoplasm</location>
    </subcellularLocation>
</comment>
<evidence type="ECO:0000256" key="7">
    <source>
        <dbReference type="ARBA" id="ARBA00022723"/>
    </source>
</evidence>
<dbReference type="PRINTS" id="PR00411">
    <property type="entry name" value="PNDRDTASEI"/>
</dbReference>
<dbReference type="Pfam" id="PF00301">
    <property type="entry name" value="Rubredoxin"/>
    <property type="match status" value="1"/>
</dbReference>
<evidence type="ECO:0000259" key="13">
    <source>
        <dbReference type="PROSITE" id="PS50903"/>
    </source>
</evidence>
<dbReference type="Gene3D" id="3.50.50.60">
    <property type="entry name" value="FAD/NAD(P)-binding domain"/>
    <property type="match status" value="2"/>
</dbReference>
<dbReference type="Gene3D" id="3.30.390.120">
    <property type="match status" value="1"/>
</dbReference>
<dbReference type="PRINTS" id="PR00163">
    <property type="entry name" value="RUBREDOXIN"/>
</dbReference>
<dbReference type="Pfam" id="PF18113">
    <property type="entry name" value="Rbx_binding"/>
    <property type="match status" value="1"/>
</dbReference>
<feature type="domain" description="Rubredoxin-like" evidence="13">
    <location>
        <begin position="2"/>
        <end position="53"/>
    </location>
</feature>
<organism evidence="14 15">
    <name type="scientific">Pseudomonas lalucatii</name>
    <dbReference type="NCBI Taxonomy" id="1424203"/>
    <lineage>
        <taxon>Bacteria</taxon>
        <taxon>Pseudomonadati</taxon>
        <taxon>Pseudomonadota</taxon>
        <taxon>Gammaproteobacteria</taxon>
        <taxon>Pseudomonadales</taxon>
        <taxon>Pseudomonadaceae</taxon>
        <taxon>Pseudomonas</taxon>
    </lineage>
</organism>
<protein>
    <submittedName>
        <fullName evidence="14">FAD-dependent oxidoreductase</fullName>
    </submittedName>
</protein>
<dbReference type="InterPro" id="IPR023753">
    <property type="entry name" value="FAD/NAD-binding_dom"/>
</dbReference>
<sequence length="471" mass="49993">MFKTWLCVVCGLIYDEALGWPDDGIKAGTRWEDVPADWKCPECKVGKEDFEMLDISPVVAAAAASTPLPVPPAQPAAPQAQPLAAQVREPIVIIGSGYAGYGLAQALRRADPEVEIRVLTQESGHLYSKPALSIGLAQGKSAAALAGESAMAIEKRLKIRVYPHCTVERIDAAARRLHTNIGEMEYGQLVLASGAAPIRLPIEGDSAALLSVNNLHDYQGFRERLVGVRRVAILGDGLIGCEFANDLAASGFEVSVIGLGQWPMERLLPVEAGRQLQVALSGLGVSWHLQNTLQRIDALDQGYRLSLADGQQLEADLVLSAVGLRPNLDLALSAGVAVGRGIQVDARLQTSQPGIYALGDCIEIDGQLLPYLAPINQGIQALSKTLLGTPTAVSYPLMPVTVKTPVAPLCLLPPAVGVAGEWRCSATDDGLSAGYYDAEGALHGFVLLGRQAQVQRNAWLQSCQNAQRAVA</sequence>
<keyword evidence="4" id="KW-0813">Transport</keyword>
<evidence type="ECO:0000256" key="5">
    <source>
        <dbReference type="ARBA" id="ARBA00022490"/>
    </source>
</evidence>
<dbReference type="PRINTS" id="PR00368">
    <property type="entry name" value="FADPNR"/>
</dbReference>
<keyword evidence="10" id="KW-0560">Oxidoreductase</keyword>
<evidence type="ECO:0000256" key="4">
    <source>
        <dbReference type="ARBA" id="ARBA00022448"/>
    </source>
</evidence>
<evidence type="ECO:0000256" key="3">
    <source>
        <dbReference type="ARBA" id="ARBA00006442"/>
    </source>
</evidence>
<evidence type="ECO:0000256" key="2">
    <source>
        <dbReference type="ARBA" id="ARBA00004496"/>
    </source>
</evidence>
<dbReference type="EMBL" id="JADPMV010000001">
    <property type="protein sequence ID" value="MBS7661501.1"/>
    <property type="molecule type" value="Genomic_DNA"/>
</dbReference>
<evidence type="ECO:0000256" key="11">
    <source>
        <dbReference type="ARBA" id="ARBA00023004"/>
    </source>
</evidence>
<dbReference type="InterPro" id="IPR024934">
    <property type="entry name" value="Rubredoxin-like_dom"/>
</dbReference>
<comment type="cofactor">
    <cofactor evidence="1">
        <name>FAD</name>
        <dbReference type="ChEBI" id="CHEBI:57692"/>
    </cofactor>
</comment>
<keyword evidence="11" id="KW-0408">Iron</keyword>
<dbReference type="Proteomes" id="UP001196601">
    <property type="component" value="Unassembled WGS sequence"/>
</dbReference>
<dbReference type="Gene3D" id="2.20.28.10">
    <property type="match status" value="1"/>
</dbReference>
<comment type="caution">
    <text evidence="14">The sequence shown here is derived from an EMBL/GenBank/DDBJ whole genome shotgun (WGS) entry which is preliminary data.</text>
</comment>
<keyword evidence="8" id="KW-0274">FAD</keyword>
<dbReference type="InterPro" id="IPR024935">
    <property type="entry name" value="Rubredoxin_dom"/>
</dbReference>
<dbReference type="InterPro" id="IPR036188">
    <property type="entry name" value="FAD/NAD-bd_sf"/>
</dbReference>
<dbReference type="SUPFAM" id="SSF57802">
    <property type="entry name" value="Rubredoxin-like"/>
    <property type="match status" value="1"/>
</dbReference>
<dbReference type="Pfam" id="PF07992">
    <property type="entry name" value="Pyr_redox_2"/>
    <property type="match status" value="1"/>
</dbReference>